<reference evidence="3" key="1">
    <citation type="submission" date="2020-01" db="EMBL/GenBank/DDBJ databases">
        <title>Draft genome sequence of the Termite Coptotermes fromosanus.</title>
        <authorList>
            <person name="Itakura S."/>
            <person name="Yosikawa Y."/>
            <person name="Umezawa K."/>
        </authorList>
    </citation>
    <scope>NUCLEOTIDE SEQUENCE [LARGE SCALE GENOMIC DNA]</scope>
</reference>
<evidence type="ECO:0000313" key="3">
    <source>
        <dbReference type="Proteomes" id="UP000502823"/>
    </source>
</evidence>
<feature type="domain" description="COMMD8 helical N-terminal" evidence="1">
    <location>
        <begin position="12"/>
        <end position="103"/>
    </location>
</feature>
<accession>A0A6L2PA44</accession>
<name>A0A6L2PA44_COPFO</name>
<dbReference type="EMBL" id="BLKM01000120">
    <property type="protein sequence ID" value="GFG29201.1"/>
    <property type="molecule type" value="Genomic_DNA"/>
</dbReference>
<organism evidence="2 3">
    <name type="scientific">Coptotermes formosanus</name>
    <name type="common">Formosan subterranean termite</name>
    <dbReference type="NCBI Taxonomy" id="36987"/>
    <lineage>
        <taxon>Eukaryota</taxon>
        <taxon>Metazoa</taxon>
        <taxon>Ecdysozoa</taxon>
        <taxon>Arthropoda</taxon>
        <taxon>Hexapoda</taxon>
        <taxon>Insecta</taxon>
        <taxon>Pterygota</taxon>
        <taxon>Neoptera</taxon>
        <taxon>Polyneoptera</taxon>
        <taxon>Dictyoptera</taxon>
        <taxon>Blattodea</taxon>
        <taxon>Blattoidea</taxon>
        <taxon>Termitoidae</taxon>
        <taxon>Rhinotermitidae</taxon>
        <taxon>Coptotermes</taxon>
    </lineage>
</organism>
<gene>
    <name evidence="2" type="ORF">Cfor_09724</name>
</gene>
<comment type="caution">
    <text evidence="2">The sequence shown here is derived from an EMBL/GenBank/DDBJ whole genome shotgun (WGS) entry which is preliminary data.</text>
</comment>
<dbReference type="AlphaFoldDB" id="A0A6L2PA44"/>
<dbReference type="InterPro" id="IPR055184">
    <property type="entry name" value="COMMD8_HN"/>
</dbReference>
<evidence type="ECO:0000313" key="2">
    <source>
        <dbReference type="EMBL" id="GFG29201.1"/>
    </source>
</evidence>
<dbReference type="Pfam" id="PF22838">
    <property type="entry name" value="COMMD8_HN"/>
    <property type="match status" value="1"/>
</dbReference>
<keyword evidence="3" id="KW-1185">Reference proteome</keyword>
<protein>
    <recommendedName>
        <fullName evidence="1">COMMD8 helical N-terminal domain-containing protein</fullName>
    </recommendedName>
</protein>
<sequence length="204" mass="23320">MEAEELQFQSILQNSPINAFKECLHSCINDICGRKNDSYENFKSVTNWTSEEYRVVTSGTKQLFIEAVVSQLNRNEVIAKVPELDTDRQEIIIECLSIRQGDIQNALLQEKCAVSGPTLQDFDWKIKACKIHFTRLWVMGSSKLSSLREPLLSLDFHLCEAKNMMAQNSDIKQKTVSLELDKNELNKVIAVLEKSQEAVHNWQA</sequence>
<proteinExistence type="predicted"/>
<dbReference type="OrthoDB" id="64318at2759"/>
<dbReference type="InParanoid" id="A0A6L2PA44"/>
<evidence type="ECO:0000259" key="1">
    <source>
        <dbReference type="Pfam" id="PF22838"/>
    </source>
</evidence>
<dbReference type="Proteomes" id="UP000502823">
    <property type="component" value="Unassembled WGS sequence"/>
</dbReference>